<comment type="similarity">
    <text evidence="9">Belongs to the methyl-accepting chemotaxis (MCP) protein family.</text>
</comment>
<keyword evidence="5 11" id="KW-0812">Transmembrane</keyword>
<evidence type="ECO:0000256" key="1">
    <source>
        <dbReference type="ARBA" id="ARBA00004651"/>
    </source>
</evidence>
<evidence type="ECO:0000256" key="5">
    <source>
        <dbReference type="ARBA" id="ARBA00022692"/>
    </source>
</evidence>
<dbReference type="FunFam" id="1.10.287.950:FF:000001">
    <property type="entry name" value="Methyl-accepting chemotaxis sensory transducer"/>
    <property type="match status" value="1"/>
</dbReference>
<keyword evidence="2" id="KW-1003">Cell membrane</keyword>
<protein>
    <submittedName>
        <fullName evidence="14">Methyl-accepting chemotaxis sensory transducer with Cache sensor</fullName>
    </submittedName>
</protein>
<dbReference type="AlphaFoldDB" id="A0A1H2V8G7"/>
<dbReference type="PANTHER" id="PTHR32089:SF55">
    <property type="entry name" value="METHYL ACCEPTING SENSORY TRANSDUCER WITH CACHE_2 SMALL MOLECULE BINDING DOMAIN"/>
    <property type="match status" value="1"/>
</dbReference>
<keyword evidence="15" id="KW-1185">Reference proteome</keyword>
<feature type="transmembrane region" description="Helical" evidence="11">
    <location>
        <begin position="12"/>
        <end position="30"/>
    </location>
</feature>
<dbReference type="GO" id="GO:0005886">
    <property type="term" value="C:plasma membrane"/>
    <property type="evidence" value="ECO:0007669"/>
    <property type="project" value="UniProtKB-SubCell"/>
</dbReference>
<evidence type="ECO:0000256" key="6">
    <source>
        <dbReference type="ARBA" id="ARBA00022989"/>
    </source>
</evidence>
<keyword evidence="3" id="KW-0488">Methylation</keyword>
<sequence length="666" mass="71853">MNALHTIKARYTLTFVVFIVLLVIATVLGIRRFVTPMLVDAGKQITLAQVGEIGSRIKLELAQVQAQSRSITQTIPLLDSDTIDRVLPGLVDQYGDAKVFGGGIWPLPDKRTPGRAKHSTFYHRDASGKLTLNEHWNSAESLNYFEQPWHRAGMQAPRGHCAWAAAYQDEASAEPRTNCAMTIYKDGEPYGVSTIDLTLGFFNALVAQKEKDIQGEVMVVEADGKILSNQPEISGNIVLKNVSDLAAQSPFIAAVQAALKVPNRAERYESEYESAGGEDFTFFLSLIEGTPWLLAAALPTSHLTAKSDTVLKTLSWLQIPMVIVLLLLMLFALGQLMGRLGVLKANIDSLSAGDADLTRRIALKGHDEVDDVGVSVNRFIEYLQNMMVDVSKATTQIASEIGHLKQLSQQTNLALSRHASETDQAVTAITEMSSTADSVAQSATETASFTQRANMNAQSTREVVEDAAGSVRALVDEVDAATAKVQAMQDDAQRINTVLGVIGEIAGQTNLLALNAAIEAARAGEQGRGFAVVADEVRALAGRTQQSTSEINDMLTRLQQGVSSAVSAMEKTKSSCQATADNTARVTQGLDEMVTSVVHITDLSTQIATAAEEQSAVSEEINKNMVAVRELVEELVGSGVSVDRSTEGLMSSNQRLIALVQRFRVH</sequence>
<dbReference type="SMART" id="SM00283">
    <property type="entry name" value="MA"/>
    <property type="match status" value="1"/>
</dbReference>
<dbReference type="SUPFAM" id="SSF58104">
    <property type="entry name" value="Methyl-accepting chemotaxis protein (MCP) signaling domain"/>
    <property type="match status" value="1"/>
</dbReference>
<evidence type="ECO:0000259" key="13">
    <source>
        <dbReference type="PROSITE" id="PS50885"/>
    </source>
</evidence>
<dbReference type="GO" id="GO:0007165">
    <property type="term" value="P:signal transduction"/>
    <property type="evidence" value="ECO:0007669"/>
    <property type="project" value="UniProtKB-KW"/>
</dbReference>
<dbReference type="SMART" id="SM00304">
    <property type="entry name" value="HAMP"/>
    <property type="match status" value="2"/>
</dbReference>
<keyword evidence="8 10" id="KW-0807">Transducer</keyword>
<name>A0A1H2V8G7_9PSED</name>
<evidence type="ECO:0000256" key="11">
    <source>
        <dbReference type="SAM" id="Phobius"/>
    </source>
</evidence>
<reference evidence="15" key="1">
    <citation type="submission" date="2016-10" db="EMBL/GenBank/DDBJ databases">
        <authorList>
            <person name="Varghese N."/>
            <person name="Submissions S."/>
        </authorList>
    </citation>
    <scope>NUCLEOTIDE SEQUENCE [LARGE SCALE GENOMIC DNA]</scope>
    <source>
        <strain evidence="15">NRRL B-59562</strain>
    </source>
</reference>
<dbReference type="InterPro" id="IPR033479">
    <property type="entry name" value="dCache_1"/>
</dbReference>
<dbReference type="InterPro" id="IPR004089">
    <property type="entry name" value="MCPsignal_dom"/>
</dbReference>
<dbReference type="EMBL" id="FNNU01000002">
    <property type="protein sequence ID" value="SDW64593.1"/>
    <property type="molecule type" value="Genomic_DNA"/>
</dbReference>
<dbReference type="PANTHER" id="PTHR32089">
    <property type="entry name" value="METHYL-ACCEPTING CHEMOTAXIS PROTEIN MCPB"/>
    <property type="match status" value="1"/>
</dbReference>
<evidence type="ECO:0000256" key="2">
    <source>
        <dbReference type="ARBA" id="ARBA00022475"/>
    </source>
</evidence>
<dbReference type="Proteomes" id="UP000243778">
    <property type="component" value="Unassembled WGS sequence"/>
</dbReference>
<dbReference type="InterPro" id="IPR003660">
    <property type="entry name" value="HAMP_dom"/>
</dbReference>
<feature type="domain" description="HAMP" evidence="13">
    <location>
        <begin position="334"/>
        <end position="388"/>
    </location>
</feature>
<feature type="domain" description="Methyl-accepting transducer" evidence="12">
    <location>
        <begin position="393"/>
        <end position="629"/>
    </location>
</feature>
<dbReference type="PROSITE" id="PS50885">
    <property type="entry name" value="HAMP"/>
    <property type="match status" value="1"/>
</dbReference>
<dbReference type="Gene3D" id="1.10.287.950">
    <property type="entry name" value="Methyl-accepting chemotaxis protein"/>
    <property type="match status" value="1"/>
</dbReference>
<evidence type="ECO:0000256" key="9">
    <source>
        <dbReference type="ARBA" id="ARBA00029447"/>
    </source>
</evidence>
<dbReference type="Gene3D" id="3.30.450.20">
    <property type="entry name" value="PAS domain"/>
    <property type="match status" value="1"/>
</dbReference>
<organism evidence="14 15">
    <name type="scientific">Pseudomonas kuykendallii</name>
    <dbReference type="NCBI Taxonomy" id="1007099"/>
    <lineage>
        <taxon>Bacteria</taxon>
        <taxon>Pseudomonadati</taxon>
        <taxon>Pseudomonadota</taxon>
        <taxon>Gammaproteobacteria</taxon>
        <taxon>Pseudomonadales</taxon>
        <taxon>Pseudomonadaceae</taxon>
        <taxon>Pseudomonas</taxon>
    </lineage>
</organism>
<comment type="subcellular location">
    <subcellularLocation>
        <location evidence="1">Cell membrane</location>
        <topology evidence="1">Multi-pass membrane protein</topology>
    </subcellularLocation>
</comment>
<dbReference type="Pfam" id="PF00672">
    <property type="entry name" value="HAMP"/>
    <property type="match status" value="1"/>
</dbReference>
<proteinExistence type="inferred from homology"/>
<accession>A0A1H2V8G7</accession>
<evidence type="ECO:0000313" key="14">
    <source>
        <dbReference type="EMBL" id="SDW64593.1"/>
    </source>
</evidence>
<evidence type="ECO:0000256" key="8">
    <source>
        <dbReference type="ARBA" id="ARBA00023224"/>
    </source>
</evidence>
<evidence type="ECO:0000256" key="7">
    <source>
        <dbReference type="ARBA" id="ARBA00023136"/>
    </source>
</evidence>
<dbReference type="STRING" id="1007099.SAMN05216287_1163"/>
<evidence type="ECO:0000256" key="10">
    <source>
        <dbReference type="PROSITE-ProRule" id="PRU00284"/>
    </source>
</evidence>
<dbReference type="CDD" id="cd11386">
    <property type="entry name" value="MCP_signal"/>
    <property type="match status" value="1"/>
</dbReference>
<dbReference type="OrthoDB" id="2489132at2"/>
<evidence type="ECO:0000313" key="15">
    <source>
        <dbReference type="Proteomes" id="UP000243778"/>
    </source>
</evidence>
<evidence type="ECO:0000256" key="3">
    <source>
        <dbReference type="ARBA" id="ARBA00022481"/>
    </source>
</evidence>
<evidence type="ECO:0000256" key="4">
    <source>
        <dbReference type="ARBA" id="ARBA00022500"/>
    </source>
</evidence>
<keyword evidence="6 11" id="KW-1133">Transmembrane helix</keyword>
<dbReference type="Pfam" id="PF00015">
    <property type="entry name" value="MCPsignal"/>
    <property type="match status" value="1"/>
</dbReference>
<keyword evidence="4" id="KW-0145">Chemotaxis</keyword>
<dbReference type="GO" id="GO:0006935">
    <property type="term" value="P:chemotaxis"/>
    <property type="evidence" value="ECO:0007669"/>
    <property type="project" value="UniProtKB-KW"/>
</dbReference>
<dbReference type="Pfam" id="PF02743">
    <property type="entry name" value="dCache_1"/>
    <property type="match status" value="1"/>
</dbReference>
<gene>
    <name evidence="14" type="ORF">SAMN05216287_1163</name>
</gene>
<evidence type="ECO:0000259" key="12">
    <source>
        <dbReference type="PROSITE" id="PS50111"/>
    </source>
</evidence>
<dbReference type="PROSITE" id="PS50111">
    <property type="entry name" value="CHEMOTAXIS_TRANSDUC_2"/>
    <property type="match status" value="1"/>
</dbReference>
<keyword evidence="7 11" id="KW-0472">Membrane</keyword>